<dbReference type="GO" id="GO:0015074">
    <property type="term" value="P:DNA integration"/>
    <property type="evidence" value="ECO:0007669"/>
    <property type="project" value="InterPro"/>
</dbReference>
<dbReference type="GO" id="GO:0003676">
    <property type="term" value="F:nucleic acid binding"/>
    <property type="evidence" value="ECO:0007669"/>
    <property type="project" value="InterPro"/>
</dbReference>
<dbReference type="InterPro" id="IPR012337">
    <property type="entry name" value="RNaseH-like_sf"/>
</dbReference>
<evidence type="ECO:0000313" key="11">
    <source>
        <dbReference type="Proteomes" id="UP000321393"/>
    </source>
</evidence>
<dbReference type="EMBL" id="SSTE01012822">
    <property type="protein sequence ID" value="KAA0048512.1"/>
    <property type="molecule type" value="Genomic_DNA"/>
</dbReference>
<dbReference type="EMBL" id="SSTD01002133">
    <property type="protein sequence ID" value="TYK28303.1"/>
    <property type="molecule type" value="Genomic_DNA"/>
</dbReference>
<name>A0A5A7TY98_CUCMM</name>
<sequence length="1300" mass="149360">MENPTEPCTNNTMSENDRSDVAVLENMEEKNRGDETGFRAFTASLDSTIIPKNIYTALECPEWKNAVMEEMKALEKNRTWEICALPKGHKTVGCKWVFSLKYKADDTLDRHKTRLVAEGFAQTYDWPLYQLDLKNIFLNGDLVEEVYMSPRQDLKSNLVSRFTTFVKSQGYSQGHSDRTLFTNVSKTGKIAILIVYVNDIVLTGDDQTEISQLRQRTSDEFEIKDLRNLKYFLGIEVAKSKEGISMSQRKYILDLLTVTESLPPGIVPLFEAILQLEGECETPLKLFCDNKAAISIANNPVQHDRTKHVEIDWHFIKERLDNGSICIPYIPSIQQVGTTFLMRTITSRATPPGEKKEGGGPKKDSLMQNSKRREKKDHALNVTKSTILVMNAKKEKSLEAIMPHTETQEGAPEIEETVKTVLSKYQDVFDVPEELPPKRMIKQYIHLKAGTDLVNVRPYMYGFQQKAKMEKLINEMLSSGFAYSKVEYLGHILSGKAVEVDFEKIRAIKQWPVPTNVREVRGFLGLIGYYRRFVQHYGSMAAPLTQLLKLGAFKWKEGAEEAFRRLQHIVLALPDFSIPFEVETDASGYGIGVVLMQNKRPIVFYSHTLATRDRAKPVYERELMVVVLAVQRWRPYLLCRKFLVKIDQRSLKFLLEQRIIQPQYQKWIAKLLGYSFDVVYKPRLENKVADALSRMGASRMPPTVHLYNLTAPTLIDLKVIKEDVDNDERLKETISKLQSGEEMKNYSMQHDRVWEDISMDFIEGLPKSAVADLFTKEIVRLLRFPQSIVSDRDKIFLSHFWKELFHLAGTKLNRSTTYHPQTDDLMEVVNRSVEVYLHCLCGEKRKEWAKWIHWAEHGTILCTKDRWESPFQVVYGRSPPALIYYGDRETPNSTLDDQLKERDITLAALKDHLRVAQEKMKSYADIKSRHIEFEEGKMVYMIIRPYRRIGGPNGLEGITATWEKYDDFQQSLPDFHLDHKYARHEEVDWIYDFLASINPKFDIVCGLIHGQKPLSSLMEVCYEVHLEEDRMSAMSVLTTPATDSAVFGARSSIHDSEENNGKSILICEHCKEQWYAKNRCWKLHGRSLGGKKWSSNHRQNLGWAYMREFVGTSQSSGSAINQYGPSTPSTLGAITQSSHPICNYFSYEGLSPQFRAFLANFDTTMIPKNIHDALACPEWKTTIMEEMRALEKDNVLSLMDIKLWDVNGCSHLNTRQMKLLTDTRPNVKNVFLNGDLEDEVYVSLLQSLKPSLIVGFANFRNPCMGIVTWHSKKQNGVARSSAEAVFRALAHRRNMDKKIT</sequence>
<evidence type="ECO:0000256" key="2">
    <source>
        <dbReference type="ARBA" id="ARBA00022695"/>
    </source>
</evidence>
<dbReference type="GO" id="GO:0003964">
    <property type="term" value="F:RNA-directed DNA polymerase activity"/>
    <property type="evidence" value="ECO:0007669"/>
    <property type="project" value="UniProtKB-KW"/>
</dbReference>
<dbReference type="Proteomes" id="UP000321393">
    <property type="component" value="Unassembled WGS sequence"/>
</dbReference>
<dbReference type="SUPFAM" id="SSF56672">
    <property type="entry name" value="DNA/RNA polymerases"/>
    <property type="match status" value="2"/>
</dbReference>
<dbReference type="CDD" id="cd09274">
    <property type="entry name" value="RNase_HI_RT_Ty3"/>
    <property type="match status" value="1"/>
</dbReference>
<evidence type="ECO:0000256" key="4">
    <source>
        <dbReference type="ARBA" id="ARBA00022759"/>
    </source>
</evidence>
<dbReference type="InterPro" id="IPR043502">
    <property type="entry name" value="DNA/RNA_pol_sf"/>
</dbReference>
<dbReference type="InterPro" id="IPR036397">
    <property type="entry name" value="RNaseH_sf"/>
</dbReference>
<dbReference type="InterPro" id="IPR041373">
    <property type="entry name" value="RT_RNaseH"/>
</dbReference>
<keyword evidence="3" id="KW-0540">Nuclease</keyword>
<dbReference type="PROSITE" id="PS50994">
    <property type="entry name" value="INTEGRASE"/>
    <property type="match status" value="1"/>
</dbReference>
<dbReference type="FunFam" id="3.30.70.270:FF:000020">
    <property type="entry name" value="Transposon Tf2-6 polyprotein-like Protein"/>
    <property type="match status" value="1"/>
</dbReference>
<dbReference type="Gene3D" id="3.30.420.10">
    <property type="entry name" value="Ribonuclease H-like superfamily/Ribonuclease H"/>
    <property type="match status" value="1"/>
</dbReference>
<evidence type="ECO:0000256" key="6">
    <source>
        <dbReference type="ARBA" id="ARBA00022918"/>
    </source>
</evidence>
<dbReference type="CDD" id="cd09272">
    <property type="entry name" value="RNase_HI_RT_Ty1"/>
    <property type="match status" value="1"/>
</dbReference>
<gene>
    <name evidence="10" type="ORF">E5676_scaffold600G001240</name>
    <name evidence="9" type="ORF">E6C27_scaffold61G001290</name>
</gene>
<dbReference type="InterPro" id="IPR013103">
    <property type="entry name" value="RVT_2"/>
</dbReference>
<evidence type="ECO:0000256" key="5">
    <source>
        <dbReference type="ARBA" id="ARBA00022801"/>
    </source>
</evidence>
<feature type="region of interest" description="Disordered" evidence="7">
    <location>
        <begin position="348"/>
        <end position="378"/>
    </location>
</feature>
<dbReference type="InterPro" id="IPR043128">
    <property type="entry name" value="Rev_trsase/Diguanyl_cyclase"/>
</dbReference>
<comment type="caution">
    <text evidence="9">The sequence shown here is derived from an EMBL/GenBank/DDBJ whole genome shotgun (WGS) entry which is preliminary data.</text>
</comment>
<keyword evidence="6" id="KW-0695">RNA-directed DNA polymerase</keyword>
<accession>A0A5A7TY98</accession>
<evidence type="ECO:0000256" key="7">
    <source>
        <dbReference type="SAM" id="MobiDB-lite"/>
    </source>
</evidence>
<dbReference type="Pfam" id="PF17917">
    <property type="entry name" value="RT_RNaseH"/>
    <property type="match status" value="1"/>
</dbReference>
<evidence type="ECO:0000313" key="9">
    <source>
        <dbReference type="EMBL" id="KAA0048512.1"/>
    </source>
</evidence>
<dbReference type="GO" id="GO:0016787">
    <property type="term" value="F:hydrolase activity"/>
    <property type="evidence" value="ECO:0007669"/>
    <property type="project" value="UniProtKB-KW"/>
</dbReference>
<dbReference type="GO" id="GO:0004519">
    <property type="term" value="F:endonuclease activity"/>
    <property type="evidence" value="ECO:0007669"/>
    <property type="project" value="UniProtKB-KW"/>
</dbReference>
<dbReference type="Pfam" id="PF07727">
    <property type="entry name" value="RVT_2"/>
    <property type="match status" value="1"/>
</dbReference>
<keyword evidence="2" id="KW-0548">Nucleotidyltransferase</keyword>
<dbReference type="InterPro" id="IPR001584">
    <property type="entry name" value="Integrase_cat-core"/>
</dbReference>
<evidence type="ECO:0000313" key="12">
    <source>
        <dbReference type="Proteomes" id="UP000321947"/>
    </source>
</evidence>
<feature type="domain" description="Integrase catalytic" evidence="8">
    <location>
        <begin position="708"/>
        <end position="887"/>
    </location>
</feature>
<dbReference type="PANTHER" id="PTHR37984:SF5">
    <property type="entry name" value="PROTEIN NYNRIN-LIKE"/>
    <property type="match status" value="1"/>
</dbReference>
<dbReference type="OrthoDB" id="2013610at2759"/>
<reference evidence="11 12" key="1">
    <citation type="submission" date="2019-08" db="EMBL/GenBank/DDBJ databases">
        <title>Draft genome sequences of two oriental melons (Cucumis melo L. var makuwa).</title>
        <authorList>
            <person name="Kwon S.-Y."/>
        </authorList>
    </citation>
    <scope>NUCLEOTIDE SEQUENCE [LARGE SCALE GENOMIC DNA]</scope>
    <source>
        <strain evidence="12">cv. Chang Bougi</strain>
        <strain evidence="11">cv. SW 3</strain>
        <tissue evidence="9">Leaf</tissue>
    </source>
</reference>
<proteinExistence type="predicted"/>
<evidence type="ECO:0000256" key="3">
    <source>
        <dbReference type="ARBA" id="ARBA00022722"/>
    </source>
</evidence>
<protein>
    <submittedName>
        <fullName evidence="9">Retrovirus-related Pol polyprotein from transposon 297 family</fullName>
    </submittedName>
</protein>
<evidence type="ECO:0000313" key="10">
    <source>
        <dbReference type="EMBL" id="TYK28303.1"/>
    </source>
</evidence>
<feature type="compositionally biased region" description="Basic and acidic residues" evidence="7">
    <location>
        <begin position="353"/>
        <end position="365"/>
    </location>
</feature>
<dbReference type="PANTHER" id="PTHR37984">
    <property type="entry name" value="PROTEIN CBG26694"/>
    <property type="match status" value="1"/>
</dbReference>
<evidence type="ECO:0000259" key="8">
    <source>
        <dbReference type="PROSITE" id="PS50994"/>
    </source>
</evidence>
<keyword evidence="5" id="KW-0378">Hydrolase</keyword>
<dbReference type="Proteomes" id="UP000321947">
    <property type="component" value="Unassembled WGS sequence"/>
</dbReference>
<evidence type="ECO:0000256" key="1">
    <source>
        <dbReference type="ARBA" id="ARBA00022679"/>
    </source>
</evidence>
<dbReference type="InterPro" id="IPR050951">
    <property type="entry name" value="Retrovirus_Pol_polyprotein"/>
</dbReference>
<keyword evidence="4" id="KW-0255">Endonuclease</keyword>
<organism evidence="9 11">
    <name type="scientific">Cucumis melo var. makuwa</name>
    <name type="common">Oriental melon</name>
    <dbReference type="NCBI Taxonomy" id="1194695"/>
    <lineage>
        <taxon>Eukaryota</taxon>
        <taxon>Viridiplantae</taxon>
        <taxon>Streptophyta</taxon>
        <taxon>Embryophyta</taxon>
        <taxon>Tracheophyta</taxon>
        <taxon>Spermatophyta</taxon>
        <taxon>Magnoliopsida</taxon>
        <taxon>eudicotyledons</taxon>
        <taxon>Gunneridae</taxon>
        <taxon>Pentapetalae</taxon>
        <taxon>rosids</taxon>
        <taxon>fabids</taxon>
        <taxon>Cucurbitales</taxon>
        <taxon>Cucurbitaceae</taxon>
        <taxon>Benincaseae</taxon>
        <taxon>Cucumis</taxon>
    </lineage>
</organism>
<dbReference type="Gene3D" id="3.30.70.270">
    <property type="match status" value="1"/>
</dbReference>
<dbReference type="SUPFAM" id="SSF53098">
    <property type="entry name" value="Ribonuclease H-like"/>
    <property type="match status" value="1"/>
</dbReference>
<keyword evidence="1" id="KW-0808">Transferase</keyword>